<evidence type="ECO:0000313" key="2">
    <source>
        <dbReference type="Proteomes" id="UP000009169"/>
    </source>
</evidence>
<sequence length="120" mass="13244">MASVKNDEEEEEEKSQFVVSPSLFPLGLRYGWRTGSCLLDAAQQRRRHRDRTEVMLGPFLIDVDAGAGDDDDDVQIRAASYQPETADYLMLEISKLNNLTSSHSRGEPAVAIGAVPSYLG</sequence>
<protein>
    <submittedName>
        <fullName evidence="1">Uncharacterized protein</fullName>
    </submittedName>
</protein>
<organism evidence="1 2">
    <name type="scientific">Trichophyton equinum (strain ATCC MYA-4606 / CBS 127.97)</name>
    <name type="common">Horse ringworm fungus</name>
    <dbReference type="NCBI Taxonomy" id="559882"/>
    <lineage>
        <taxon>Eukaryota</taxon>
        <taxon>Fungi</taxon>
        <taxon>Dikarya</taxon>
        <taxon>Ascomycota</taxon>
        <taxon>Pezizomycotina</taxon>
        <taxon>Eurotiomycetes</taxon>
        <taxon>Eurotiomycetidae</taxon>
        <taxon>Onygenales</taxon>
        <taxon>Arthrodermataceae</taxon>
        <taxon>Trichophyton</taxon>
    </lineage>
</organism>
<keyword evidence="2" id="KW-1185">Reference proteome</keyword>
<dbReference type="VEuPathDB" id="FungiDB:TEQG_01203"/>
<reference evidence="2" key="1">
    <citation type="journal article" date="2012" name="MBio">
        <title>Comparative genome analysis of Trichophyton rubrum and related dermatophytes reveals candidate genes involved in infection.</title>
        <authorList>
            <person name="Martinez D.A."/>
            <person name="Oliver B.G."/>
            <person name="Graeser Y."/>
            <person name="Goldberg J.M."/>
            <person name="Li W."/>
            <person name="Martinez-Rossi N.M."/>
            <person name="Monod M."/>
            <person name="Shelest E."/>
            <person name="Barton R.C."/>
            <person name="Birch E."/>
            <person name="Brakhage A.A."/>
            <person name="Chen Z."/>
            <person name="Gurr S.J."/>
            <person name="Heiman D."/>
            <person name="Heitman J."/>
            <person name="Kosti I."/>
            <person name="Rossi A."/>
            <person name="Saif S."/>
            <person name="Samalova M."/>
            <person name="Saunders C.W."/>
            <person name="Shea T."/>
            <person name="Summerbell R.C."/>
            <person name="Xu J."/>
            <person name="Young S."/>
            <person name="Zeng Q."/>
            <person name="Birren B.W."/>
            <person name="Cuomo C.A."/>
            <person name="White T.C."/>
        </authorList>
    </citation>
    <scope>NUCLEOTIDE SEQUENCE [LARGE SCALE GENOMIC DNA]</scope>
    <source>
        <strain evidence="2">ATCC MYA-4606 / CBS 127.97</strain>
    </source>
</reference>
<accession>F2PJU5</accession>
<dbReference type="EMBL" id="DS995721">
    <property type="protein sequence ID" value="EGE02163.1"/>
    <property type="molecule type" value="Genomic_DNA"/>
</dbReference>
<dbReference type="Proteomes" id="UP000009169">
    <property type="component" value="Unassembled WGS sequence"/>
</dbReference>
<gene>
    <name evidence="1" type="ORF">TEQG_01203</name>
</gene>
<dbReference type="AlphaFoldDB" id="F2PJU5"/>
<dbReference type="HOGENOM" id="CLU_2051314_0_0_1"/>
<evidence type="ECO:0000313" key="1">
    <source>
        <dbReference type="EMBL" id="EGE02163.1"/>
    </source>
</evidence>
<proteinExistence type="predicted"/>
<name>F2PJU5_TRIEC</name>